<feature type="compositionally biased region" description="Polar residues" evidence="1">
    <location>
        <begin position="64"/>
        <end position="78"/>
    </location>
</feature>
<evidence type="ECO:0000256" key="1">
    <source>
        <dbReference type="SAM" id="MobiDB-lite"/>
    </source>
</evidence>
<organism evidence="2 3">
    <name type="scientific">Coniochaeta ligniaria NRRL 30616</name>
    <dbReference type="NCBI Taxonomy" id="1408157"/>
    <lineage>
        <taxon>Eukaryota</taxon>
        <taxon>Fungi</taxon>
        <taxon>Dikarya</taxon>
        <taxon>Ascomycota</taxon>
        <taxon>Pezizomycotina</taxon>
        <taxon>Sordariomycetes</taxon>
        <taxon>Sordariomycetidae</taxon>
        <taxon>Coniochaetales</taxon>
        <taxon>Coniochaetaceae</taxon>
        <taxon>Coniochaeta</taxon>
    </lineage>
</organism>
<protein>
    <submittedName>
        <fullName evidence="2">Uncharacterized protein</fullName>
    </submittedName>
</protein>
<reference evidence="2 3" key="1">
    <citation type="submission" date="2016-10" db="EMBL/GenBank/DDBJ databases">
        <title>Draft genome sequence of Coniochaeta ligniaria NRRL30616, a lignocellulolytic fungus for bioabatement of inhibitors in plant biomass hydrolysates.</title>
        <authorList>
            <consortium name="DOE Joint Genome Institute"/>
            <person name="Jimenez D.J."/>
            <person name="Hector R.E."/>
            <person name="Riley R."/>
            <person name="Sun H."/>
            <person name="Grigoriev I.V."/>
            <person name="Van Elsas J.D."/>
            <person name="Nichols N.N."/>
        </authorList>
    </citation>
    <scope>NUCLEOTIDE SEQUENCE [LARGE SCALE GENOMIC DNA]</scope>
    <source>
        <strain evidence="2 3">NRRL 30616</strain>
    </source>
</reference>
<evidence type="ECO:0000313" key="2">
    <source>
        <dbReference type="EMBL" id="OIW29508.1"/>
    </source>
</evidence>
<sequence length="130" mass="14338">MSGRQWGKWRTAVEIQADLMSIGSGVLCTCTCHVHLASGHSEISPPPPPTCRPKGKHGRHARSQVCQRMSRANQFDTNGSREGGRVSGRRPGIEKGRRQVCPPGGYHSGYHCSKSWSRGRITPAICKRKY</sequence>
<dbReference type="AlphaFoldDB" id="A0A1J7JJR2"/>
<dbReference type="Proteomes" id="UP000182658">
    <property type="component" value="Unassembled WGS sequence"/>
</dbReference>
<dbReference type="InParanoid" id="A0A1J7JJR2"/>
<feature type="compositionally biased region" description="Basic residues" evidence="1">
    <location>
        <begin position="53"/>
        <end position="62"/>
    </location>
</feature>
<name>A0A1J7JJR2_9PEZI</name>
<evidence type="ECO:0000313" key="3">
    <source>
        <dbReference type="Proteomes" id="UP000182658"/>
    </source>
</evidence>
<proteinExistence type="predicted"/>
<dbReference type="EMBL" id="KV875097">
    <property type="protein sequence ID" value="OIW29508.1"/>
    <property type="molecule type" value="Genomic_DNA"/>
</dbReference>
<accession>A0A1J7JJR2</accession>
<feature type="region of interest" description="Disordered" evidence="1">
    <location>
        <begin position="38"/>
        <end position="100"/>
    </location>
</feature>
<gene>
    <name evidence="2" type="ORF">CONLIGDRAFT_331104</name>
</gene>
<keyword evidence="3" id="KW-1185">Reference proteome</keyword>